<accession>A0A8N4QEZ6</accession>
<sequence length="165" mass="19018">MSMLGFVYLFLILGWILIVLFLKCKKSITPHLAFTEHYTDAIAAGRRPSVHIIELPPDEMDNEEQYLDSYHQQSNSLRRHSNRSQRSALPDERTIETTYPTDAVVNPAYMHDEEYIINDNCTQHAQTQVNSRVETPPPSYEEVMRQPEVYPKVHQSASKVSDANI</sequence>
<organism evidence="3 4">
    <name type="scientific">Bactrocera dorsalis</name>
    <name type="common">Oriental fruit fly</name>
    <name type="synonym">Dacus dorsalis</name>
    <dbReference type="NCBI Taxonomy" id="27457"/>
    <lineage>
        <taxon>Eukaryota</taxon>
        <taxon>Metazoa</taxon>
        <taxon>Ecdysozoa</taxon>
        <taxon>Arthropoda</taxon>
        <taxon>Hexapoda</taxon>
        <taxon>Insecta</taxon>
        <taxon>Pterygota</taxon>
        <taxon>Neoptera</taxon>
        <taxon>Endopterygota</taxon>
        <taxon>Diptera</taxon>
        <taxon>Brachycera</taxon>
        <taxon>Muscomorpha</taxon>
        <taxon>Tephritoidea</taxon>
        <taxon>Tephritidae</taxon>
        <taxon>Bactrocera</taxon>
        <taxon>Bactrocera</taxon>
    </lineage>
</organism>
<dbReference type="OMA" id="REDHYLD"/>
<dbReference type="Proteomes" id="UP001652620">
    <property type="component" value="Chromosome 3"/>
</dbReference>
<reference evidence="4" key="1">
    <citation type="submission" date="2025-08" db="UniProtKB">
        <authorList>
            <consortium name="RefSeq"/>
        </authorList>
    </citation>
    <scope>IDENTIFICATION</scope>
    <source>
        <tissue evidence="4">Adult</tissue>
    </source>
</reference>
<keyword evidence="3" id="KW-1185">Reference proteome</keyword>
<keyword evidence="2" id="KW-0812">Transmembrane</keyword>
<keyword evidence="2" id="KW-0472">Membrane</keyword>
<feature type="transmembrane region" description="Helical" evidence="2">
    <location>
        <begin position="6"/>
        <end position="22"/>
    </location>
</feature>
<evidence type="ECO:0000313" key="3">
    <source>
        <dbReference type="Proteomes" id="UP001652620"/>
    </source>
</evidence>
<protein>
    <submittedName>
        <fullName evidence="4">Uncharacterized protein LOC105225436 isoform X1</fullName>
    </submittedName>
</protein>
<evidence type="ECO:0000313" key="4">
    <source>
        <dbReference type="RefSeq" id="XP_029405713.1"/>
    </source>
</evidence>
<dbReference type="RefSeq" id="XP_029405713.1">
    <property type="nucleotide sequence ID" value="XM_029549853.2"/>
</dbReference>
<proteinExistence type="predicted"/>
<feature type="region of interest" description="Disordered" evidence="1">
    <location>
        <begin position="71"/>
        <end position="96"/>
    </location>
</feature>
<evidence type="ECO:0000256" key="2">
    <source>
        <dbReference type="SAM" id="Phobius"/>
    </source>
</evidence>
<keyword evidence="2" id="KW-1133">Transmembrane helix</keyword>
<evidence type="ECO:0000256" key="1">
    <source>
        <dbReference type="SAM" id="MobiDB-lite"/>
    </source>
</evidence>
<dbReference type="AlphaFoldDB" id="A0A8N4QEZ6"/>
<name>A0A8N4QEZ6_BACDO</name>
<dbReference type="OrthoDB" id="7738580at2759"/>
<gene>
    <name evidence="4" type="primary">LOC105225436</name>
</gene>
<dbReference type="GeneID" id="105225436"/>